<dbReference type="EMBL" id="CP092874">
    <property type="protein sequence ID" value="UYV75210.1"/>
    <property type="molecule type" value="Genomic_DNA"/>
</dbReference>
<dbReference type="PROSITE" id="PS50076">
    <property type="entry name" value="DNAJ_2"/>
    <property type="match status" value="1"/>
</dbReference>
<dbReference type="Pfam" id="PF13181">
    <property type="entry name" value="TPR_8"/>
    <property type="match status" value="2"/>
</dbReference>
<protein>
    <submittedName>
        <fullName evidence="7">DNAJC3</fullName>
    </submittedName>
</protein>
<evidence type="ECO:0000256" key="4">
    <source>
        <dbReference type="PROSITE-ProRule" id="PRU00339"/>
    </source>
</evidence>
<feature type="region of interest" description="Disordered" evidence="5">
    <location>
        <begin position="357"/>
        <end position="384"/>
    </location>
</feature>
<dbReference type="InterPro" id="IPR011990">
    <property type="entry name" value="TPR-like_helical_dom_sf"/>
</dbReference>
<proteinExistence type="predicted"/>
<comment type="subcellular location">
    <subcellularLocation>
        <location evidence="1">Endoplasmic reticulum</location>
    </subcellularLocation>
</comment>
<evidence type="ECO:0000256" key="1">
    <source>
        <dbReference type="ARBA" id="ARBA00004240"/>
    </source>
</evidence>
<dbReference type="CDD" id="cd06257">
    <property type="entry name" value="DnaJ"/>
    <property type="match status" value="1"/>
</dbReference>
<dbReference type="Pfam" id="PF13432">
    <property type="entry name" value="TPR_16"/>
    <property type="match status" value="1"/>
</dbReference>
<evidence type="ECO:0000259" key="6">
    <source>
        <dbReference type="PROSITE" id="PS50076"/>
    </source>
</evidence>
<evidence type="ECO:0000256" key="2">
    <source>
        <dbReference type="ARBA" id="ARBA00022729"/>
    </source>
</evidence>
<dbReference type="PANTHER" id="PTHR44140">
    <property type="entry name" value="LD25575P"/>
    <property type="match status" value="1"/>
</dbReference>
<keyword evidence="3" id="KW-0256">Endoplasmic reticulum</keyword>
<dbReference type="Proteomes" id="UP001235939">
    <property type="component" value="Chromosome 12"/>
</dbReference>
<dbReference type="InterPro" id="IPR051727">
    <property type="entry name" value="DnaJ_C3_Co-chaperones"/>
</dbReference>
<dbReference type="SMART" id="SM00271">
    <property type="entry name" value="DnaJ"/>
    <property type="match status" value="1"/>
</dbReference>
<dbReference type="PRINTS" id="PR00625">
    <property type="entry name" value="JDOMAIN"/>
</dbReference>
<keyword evidence="4" id="KW-0802">TPR repeat</keyword>
<accession>A0ABY6L700</accession>
<dbReference type="PROSITE" id="PS50005">
    <property type="entry name" value="TPR"/>
    <property type="match status" value="2"/>
</dbReference>
<evidence type="ECO:0000313" key="7">
    <source>
        <dbReference type="EMBL" id="UYV75210.1"/>
    </source>
</evidence>
<dbReference type="Gene3D" id="1.25.40.10">
    <property type="entry name" value="Tetratricopeptide repeat domain"/>
    <property type="match status" value="2"/>
</dbReference>
<name>A0ABY6L700_9ARAC</name>
<dbReference type="InterPro" id="IPR036869">
    <property type="entry name" value="J_dom_sf"/>
</dbReference>
<dbReference type="SUPFAM" id="SSF48452">
    <property type="entry name" value="TPR-like"/>
    <property type="match status" value="2"/>
</dbReference>
<sequence>MTHFKRATVYLALGRAKPATDDLDRVIQLKPDFAAARYQRGTLLLKQGRLDEAHIDLEWVDVPWDYNLREVRAKCFEAIGDKQSAINDLRAATKLHKDNTEGYLKLSKLSYDLADLDDALNSVRECLKVDPDHKPCFSHYKSLRKVSKDLEAVKRLSSESDFAGCISRAQAALENPHPDLVTFEIKSRLCSCQLKYSGFKDVLLQMMAVIRLSVLQGGEAEAAVSTCSDAIKLNPNAHTYCDRADAHIAADNFEEALRDYQEAANLEPDLNRAQSGIQKTQKLIRQAKKRDYYKILGVKRPRTECVWIPRTANKKEILRAYRKLAQKWHPDNFRGDEKQSAQNKFIDIAAAKEVLSDPEKRQKFDNGEDPLDPEAQANQGFHPFGGQGFQHFTFKFNW</sequence>
<reference evidence="7 8" key="1">
    <citation type="submission" date="2022-01" db="EMBL/GenBank/DDBJ databases">
        <title>A chromosomal length assembly of Cordylochernes scorpioides.</title>
        <authorList>
            <person name="Zeh D."/>
            <person name="Zeh J."/>
        </authorList>
    </citation>
    <scope>NUCLEOTIDE SEQUENCE [LARGE SCALE GENOMIC DNA]</scope>
    <source>
        <strain evidence="7">IN4F17</strain>
        <tissue evidence="7">Whole Body</tissue>
    </source>
</reference>
<feature type="repeat" description="TPR" evidence="4">
    <location>
        <begin position="100"/>
        <end position="133"/>
    </location>
</feature>
<dbReference type="Pfam" id="PF00226">
    <property type="entry name" value="DnaJ"/>
    <property type="match status" value="1"/>
</dbReference>
<feature type="repeat" description="TPR" evidence="4">
    <location>
        <begin position="237"/>
        <end position="270"/>
    </location>
</feature>
<dbReference type="Gene3D" id="1.10.287.110">
    <property type="entry name" value="DnaJ domain"/>
    <property type="match status" value="1"/>
</dbReference>
<dbReference type="SMART" id="SM00028">
    <property type="entry name" value="TPR"/>
    <property type="match status" value="4"/>
</dbReference>
<feature type="compositionally biased region" description="Basic and acidic residues" evidence="5">
    <location>
        <begin position="357"/>
        <end position="366"/>
    </location>
</feature>
<evidence type="ECO:0000256" key="3">
    <source>
        <dbReference type="ARBA" id="ARBA00022824"/>
    </source>
</evidence>
<feature type="domain" description="J" evidence="6">
    <location>
        <begin position="291"/>
        <end position="368"/>
    </location>
</feature>
<dbReference type="InterPro" id="IPR001623">
    <property type="entry name" value="DnaJ_domain"/>
</dbReference>
<dbReference type="SUPFAM" id="SSF46565">
    <property type="entry name" value="Chaperone J-domain"/>
    <property type="match status" value="1"/>
</dbReference>
<evidence type="ECO:0000256" key="5">
    <source>
        <dbReference type="SAM" id="MobiDB-lite"/>
    </source>
</evidence>
<gene>
    <name evidence="7" type="ORF">LAZ67_12002924</name>
</gene>
<dbReference type="InterPro" id="IPR019734">
    <property type="entry name" value="TPR_rpt"/>
</dbReference>
<organism evidence="7 8">
    <name type="scientific">Cordylochernes scorpioides</name>
    <dbReference type="NCBI Taxonomy" id="51811"/>
    <lineage>
        <taxon>Eukaryota</taxon>
        <taxon>Metazoa</taxon>
        <taxon>Ecdysozoa</taxon>
        <taxon>Arthropoda</taxon>
        <taxon>Chelicerata</taxon>
        <taxon>Arachnida</taxon>
        <taxon>Pseudoscorpiones</taxon>
        <taxon>Cheliferoidea</taxon>
        <taxon>Chernetidae</taxon>
        <taxon>Cordylochernes</taxon>
    </lineage>
</organism>
<keyword evidence="2" id="KW-0732">Signal</keyword>
<keyword evidence="8" id="KW-1185">Reference proteome</keyword>
<evidence type="ECO:0000313" key="8">
    <source>
        <dbReference type="Proteomes" id="UP001235939"/>
    </source>
</evidence>
<dbReference type="PANTHER" id="PTHR44140:SF2">
    <property type="entry name" value="LD25575P"/>
    <property type="match status" value="1"/>
</dbReference>